<dbReference type="AlphaFoldDB" id="A0A2X0INE6"/>
<sequence length="367" mass="39831">MVLLRLDSLALSRSRFALSPAAETLGALKALSRPCVDPWLAPWHARHHAALRAALAADPFAEGLVRLTSSTKYLPDQVSLPPTGGMHTRLNDELALMCEVPDEDVVASVRLAVAASWEEHDVDSWLTGRNFAARTAELFRRTWDAHLAADWPRRRIALERDVTYRAGLLAAYGWPRALERMARRTAWTGADAIRFSDRPGPDRVVGPDGMLFVPYTGARGSWLCEAPGRPYALVYPARGSGADPSDSRAHAGGDPDRDGRAGLEHRDRRDRALGRLLGTGRAAILRTLERPATSSELAAELDVSLGTVGGHLAVLRDAELVVGTRVGRRVVYRRTEAGEVLATGMTWTTGERHDDGVDVADGADGFG</sequence>
<dbReference type="CDD" id="cd00090">
    <property type="entry name" value="HTH_ARSR"/>
    <property type="match status" value="1"/>
</dbReference>
<dbReference type="PANTHER" id="PTHR43132">
    <property type="entry name" value="ARSENICAL RESISTANCE OPERON REPRESSOR ARSR-RELATED"/>
    <property type="match status" value="1"/>
</dbReference>
<dbReference type="GO" id="GO:0003677">
    <property type="term" value="F:DNA binding"/>
    <property type="evidence" value="ECO:0007669"/>
    <property type="project" value="UniProtKB-KW"/>
</dbReference>
<dbReference type="SUPFAM" id="SSF46785">
    <property type="entry name" value="Winged helix' DNA-binding domain"/>
    <property type="match status" value="1"/>
</dbReference>
<feature type="compositionally biased region" description="Basic and acidic residues" evidence="4">
    <location>
        <begin position="245"/>
        <end position="265"/>
    </location>
</feature>
<proteinExistence type="predicted"/>
<dbReference type="InterPro" id="IPR011991">
    <property type="entry name" value="ArsR-like_HTH"/>
</dbReference>
<dbReference type="InterPro" id="IPR036388">
    <property type="entry name" value="WH-like_DNA-bd_sf"/>
</dbReference>
<keyword evidence="7" id="KW-1185">Reference proteome</keyword>
<keyword evidence="1" id="KW-0805">Transcription regulation</keyword>
<feature type="region of interest" description="Disordered" evidence="4">
    <location>
        <begin position="237"/>
        <end position="265"/>
    </location>
</feature>
<dbReference type="SMART" id="SM00418">
    <property type="entry name" value="HTH_ARSR"/>
    <property type="match status" value="1"/>
</dbReference>
<name>A0A2X0INE6_9ACTN</name>
<keyword evidence="2" id="KW-0238">DNA-binding</keyword>
<evidence type="ECO:0000256" key="4">
    <source>
        <dbReference type="SAM" id="MobiDB-lite"/>
    </source>
</evidence>
<evidence type="ECO:0000256" key="3">
    <source>
        <dbReference type="ARBA" id="ARBA00023163"/>
    </source>
</evidence>
<dbReference type="InterPro" id="IPR036390">
    <property type="entry name" value="WH_DNA-bd_sf"/>
</dbReference>
<organism evidence="6 7">
    <name type="scientific">Streptacidiphilus pinicola</name>
    <dbReference type="NCBI Taxonomy" id="2219663"/>
    <lineage>
        <taxon>Bacteria</taxon>
        <taxon>Bacillati</taxon>
        <taxon>Actinomycetota</taxon>
        <taxon>Actinomycetes</taxon>
        <taxon>Kitasatosporales</taxon>
        <taxon>Streptomycetaceae</taxon>
        <taxon>Streptacidiphilus</taxon>
    </lineage>
</organism>
<dbReference type="Gene3D" id="1.10.10.10">
    <property type="entry name" value="Winged helix-like DNA-binding domain superfamily/Winged helix DNA-binding domain"/>
    <property type="match status" value="1"/>
</dbReference>
<dbReference type="Pfam" id="PF12840">
    <property type="entry name" value="HTH_20"/>
    <property type="match status" value="1"/>
</dbReference>
<evidence type="ECO:0000256" key="1">
    <source>
        <dbReference type="ARBA" id="ARBA00023015"/>
    </source>
</evidence>
<evidence type="ECO:0000256" key="2">
    <source>
        <dbReference type="ARBA" id="ARBA00023125"/>
    </source>
</evidence>
<dbReference type="RefSeq" id="WP_111501467.1">
    <property type="nucleotide sequence ID" value="NZ_QKYN01000058.1"/>
</dbReference>
<keyword evidence="3" id="KW-0804">Transcription</keyword>
<evidence type="ECO:0000259" key="5">
    <source>
        <dbReference type="SMART" id="SM00418"/>
    </source>
</evidence>
<feature type="domain" description="HTH arsR-type" evidence="5">
    <location>
        <begin position="272"/>
        <end position="346"/>
    </location>
</feature>
<dbReference type="EMBL" id="QKYN01000058">
    <property type="protein sequence ID" value="RAG84831.1"/>
    <property type="molecule type" value="Genomic_DNA"/>
</dbReference>
<dbReference type="InterPro" id="IPR001845">
    <property type="entry name" value="HTH_ArsR_DNA-bd_dom"/>
</dbReference>
<accession>A0A2X0INE6</accession>
<dbReference type="InterPro" id="IPR051011">
    <property type="entry name" value="Metal_resp_trans_reg"/>
</dbReference>
<dbReference type="OrthoDB" id="3460651at2"/>
<evidence type="ECO:0000313" key="7">
    <source>
        <dbReference type="Proteomes" id="UP000248889"/>
    </source>
</evidence>
<gene>
    <name evidence="6" type="ORF">DN069_14940</name>
</gene>
<dbReference type="PANTHER" id="PTHR43132:SF6">
    <property type="entry name" value="HTH-TYPE TRANSCRIPTIONAL REPRESSOR CZRA"/>
    <property type="match status" value="1"/>
</dbReference>
<protein>
    <submittedName>
        <fullName evidence="6">Transcriptional regulator</fullName>
    </submittedName>
</protein>
<evidence type="ECO:0000313" key="6">
    <source>
        <dbReference type="EMBL" id="RAG84831.1"/>
    </source>
</evidence>
<dbReference type="Proteomes" id="UP000248889">
    <property type="component" value="Unassembled WGS sequence"/>
</dbReference>
<reference evidence="6 7" key="1">
    <citation type="submission" date="2018-06" db="EMBL/GenBank/DDBJ databases">
        <title>Streptacidiphilus pinicola sp. nov., isolated from pine grove soil.</title>
        <authorList>
            <person name="Roh S.G."/>
            <person name="Park S."/>
            <person name="Kim M.-K."/>
            <person name="Yun B.-R."/>
            <person name="Park J."/>
            <person name="Kim M.J."/>
            <person name="Kim Y.S."/>
            <person name="Kim S.B."/>
        </authorList>
    </citation>
    <scope>NUCLEOTIDE SEQUENCE [LARGE SCALE GENOMIC DNA]</scope>
    <source>
        <strain evidence="6 7">MMS16-CNU450</strain>
    </source>
</reference>
<comment type="caution">
    <text evidence="6">The sequence shown here is derived from an EMBL/GenBank/DDBJ whole genome shotgun (WGS) entry which is preliminary data.</text>
</comment>
<dbReference type="GO" id="GO:0003700">
    <property type="term" value="F:DNA-binding transcription factor activity"/>
    <property type="evidence" value="ECO:0007669"/>
    <property type="project" value="InterPro"/>
</dbReference>